<gene>
    <name evidence="3" type="ORF">Godav_011855</name>
</gene>
<feature type="region of interest" description="Disordered" evidence="1">
    <location>
        <begin position="44"/>
        <end position="65"/>
    </location>
</feature>
<dbReference type="GO" id="GO:0003676">
    <property type="term" value="F:nucleic acid binding"/>
    <property type="evidence" value="ECO:0007669"/>
    <property type="project" value="InterPro"/>
</dbReference>
<evidence type="ECO:0000313" key="4">
    <source>
        <dbReference type="Proteomes" id="UP000593561"/>
    </source>
</evidence>
<feature type="non-terminal residue" evidence="3">
    <location>
        <position position="1"/>
    </location>
</feature>
<dbReference type="AlphaFoldDB" id="A0A7J8RBJ3"/>
<evidence type="ECO:0000313" key="3">
    <source>
        <dbReference type="EMBL" id="MBA0611151.1"/>
    </source>
</evidence>
<dbReference type="InterPro" id="IPR002156">
    <property type="entry name" value="RNaseH_domain"/>
</dbReference>
<keyword evidence="4" id="KW-1185">Reference proteome</keyword>
<accession>A0A7J8RBJ3</accession>
<evidence type="ECO:0000259" key="2">
    <source>
        <dbReference type="Pfam" id="PF13456"/>
    </source>
</evidence>
<evidence type="ECO:0000256" key="1">
    <source>
        <dbReference type="SAM" id="MobiDB-lite"/>
    </source>
</evidence>
<proteinExistence type="predicted"/>
<feature type="non-terminal residue" evidence="3">
    <location>
        <position position="65"/>
    </location>
</feature>
<organism evidence="3 4">
    <name type="scientific">Gossypium davidsonii</name>
    <name type="common">Davidson's cotton</name>
    <name type="synonym">Gossypium klotzschianum subsp. davidsonii</name>
    <dbReference type="NCBI Taxonomy" id="34287"/>
    <lineage>
        <taxon>Eukaryota</taxon>
        <taxon>Viridiplantae</taxon>
        <taxon>Streptophyta</taxon>
        <taxon>Embryophyta</taxon>
        <taxon>Tracheophyta</taxon>
        <taxon>Spermatophyta</taxon>
        <taxon>Magnoliopsida</taxon>
        <taxon>eudicotyledons</taxon>
        <taxon>Gunneridae</taxon>
        <taxon>Pentapetalae</taxon>
        <taxon>rosids</taxon>
        <taxon>malvids</taxon>
        <taxon>Malvales</taxon>
        <taxon>Malvaceae</taxon>
        <taxon>Malvoideae</taxon>
        <taxon>Gossypium</taxon>
    </lineage>
</organism>
<protein>
    <recommendedName>
        <fullName evidence="2">RNase H type-1 domain-containing protein</fullName>
    </recommendedName>
</protein>
<reference evidence="3 4" key="1">
    <citation type="journal article" date="2019" name="Genome Biol. Evol.">
        <title>Insights into the evolution of the New World diploid cottons (Gossypium, subgenus Houzingenia) based on genome sequencing.</title>
        <authorList>
            <person name="Grover C.E."/>
            <person name="Arick M.A. 2nd"/>
            <person name="Thrash A."/>
            <person name="Conover J.L."/>
            <person name="Sanders W.S."/>
            <person name="Peterson D.G."/>
            <person name="Frelichowski J.E."/>
            <person name="Scheffler J.A."/>
            <person name="Scheffler B.E."/>
            <person name="Wendel J.F."/>
        </authorList>
    </citation>
    <scope>NUCLEOTIDE SEQUENCE [LARGE SCALE GENOMIC DNA]</scope>
    <source>
        <strain evidence="3">27</strain>
        <tissue evidence="3">Leaf</tissue>
    </source>
</reference>
<feature type="domain" description="RNase H type-1" evidence="2">
    <location>
        <begin position="1"/>
        <end position="47"/>
    </location>
</feature>
<dbReference type="Pfam" id="PF13456">
    <property type="entry name" value="RVT_3"/>
    <property type="match status" value="1"/>
</dbReference>
<name>A0A7J8RBJ3_GOSDV</name>
<comment type="caution">
    <text evidence="3">The sequence shown here is derived from an EMBL/GenBank/DDBJ whole genome shotgun (WGS) entry which is preliminary data.</text>
</comment>
<dbReference type="EMBL" id="JABFAC010000004">
    <property type="protein sequence ID" value="MBA0611151.1"/>
    <property type="molecule type" value="Genomic_DNA"/>
</dbReference>
<dbReference type="Proteomes" id="UP000593561">
    <property type="component" value="Unassembled WGS sequence"/>
</dbReference>
<dbReference type="GO" id="GO:0004523">
    <property type="term" value="F:RNA-DNA hybrid ribonuclease activity"/>
    <property type="evidence" value="ECO:0007669"/>
    <property type="project" value="InterPro"/>
</dbReference>
<sequence length="65" mass="7113">LEGDSLVVIQKLTNRTPDRSSIRPTITDGKELAVGFTQCIFRHNKRDSTDGGLTRPTEVDRGVSG</sequence>